<dbReference type="PANTHER" id="PTHR32089">
    <property type="entry name" value="METHYL-ACCEPTING CHEMOTAXIS PROTEIN MCPB"/>
    <property type="match status" value="1"/>
</dbReference>
<comment type="subcellular location">
    <subcellularLocation>
        <location evidence="1">Membrane</location>
    </subcellularLocation>
</comment>
<dbReference type="CDD" id="cd11386">
    <property type="entry name" value="MCP_signal"/>
    <property type="match status" value="1"/>
</dbReference>
<feature type="transmembrane region" description="Helical" evidence="5">
    <location>
        <begin position="297"/>
        <end position="318"/>
    </location>
</feature>
<sequence>MFNNLKLGKKMALSFGALLTLLSVVLAISILALTKTNQGLMSYGDLADDSNLAGELQANMLMVRMNVKNYLIAQDERSLQDYKNYLSKMNHLLQQAKDDIQEPSRVQLIQSIASSVITYQNAFENVTRLIEQRNTAHDQRLVPSGEKMRRQIDNLIQSVYDDGNTEAAYDASQVQKVMLTGRLYVAKFLQTNSKQDFEQALANMDEAMKQVLPNLEKNLFTTQHLAMLSEFKQAHSAYVAEMRDINRMINQRNEMITQVLDIEGPNVARQVEQVKLSIIGDQNALGTEVERNTDSSIQLTLILSVAAIVLGVLAAYLLTINITKPIQAAVGAANQLAQGDLTIQVATHRTDETGTLLNAIQNTADHLTDMISTIHSASAELASASEELAVVTDQTTQGIVRQETETDMVATAMNEMATTVHDVASNAARAADAASDADKQAENGAKVVAETVNSIGTLSESVNLSSEKLHMVQQDVVNISSILDVIRAIADQTNLLALNAAIEAARAGEQGRGFAVVADEVRSLAARTQGSTSEIQSIIEQLQSGTKSSVQVMNQVKSLADDCVEQAGKTGVVLQSITDAVGVINDMNMQIASASEQQSTVAETINENVVNVKRIAQENALASSQTRSSSSEIARLADQLNDLVALFKLSA</sequence>
<evidence type="ECO:0000256" key="1">
    <source>
        <dbReference type="ARBA" id="ARBA00004370"/>
    </source>
</evidence>
<dbReference type="InterPro" id="IPR003660">
    <property type="entry name" value="HAMP_dom"/>
</dbReference>
<evidence type="ECO:0000313" key="10">
    <source>
        <dbReference type="Proteomes" id="UP000694232"/>
    </source>
</evidence>
<gene>
    <name evidence="9" type="ORF">KNV97_09615</name>
</gene>
<keyword evidence="5" id="KW-0812">Transmembrane</keyword>
<evidence type="ECO:0000259" key="7">
    <source>
        <dbReference type="PROSITE" id="PS50885"/>
    </source>
</evidence>
<evidence type="ECO:0000256" key="3">
    <source>
        <dbReference type="ARBA" id="ARBA00029447"/>
    </source>
</evidence>
<evidence type="ECO:0000259" key="6">
    <source>
        <dbReference type="PROSITE" id="PS50111"/>
    </source>
</evidence>
<feature type="domain" description="HAMP" evidence="7">
    <location>
        <begin position="320"/>
        <end position="372"/>
    </location>
</feature>
<dbReference type="FunFam" id="1.10.287.950:FF:000001">
    <property type="entry name" value="Methyl-accepting chemotaxis sensory transducer"/>
    <property type="match status" value="1"/>
</dbReference>
<dbReference type="PROSITE" id="PS50111">
    <property type="entry name" value="CHEMOTAXIS_TRANSDUC_2"/>
    <property type="match status" value="1"/>
</dbReference>
<evidence type="ECO:0000259" key="8">
    <source>
        <dbReference type="PROSITE" id="PS51753"/>
    </source>
</evidence>
<dbReference type="SMART" id="SM00304">
    <property type="entry name" value="HAMP"/>
    <property type="match status" value="2"/>
</dbReference>
<dbReference type="PROSITE" id="PS51753">
    <property type="entry name" value="HBM"/>
    <property type="match status" value="1"/>
</dbReference>
<organism evidence="9 10">
    <name type="scientific">Vibrio ostreae</name>
    <dbReference type="NCBI Taxonomy" id="2841925"/>
    <lineage>
        <taxon>Bacteria</taxon>
        <taxon>Pseudomonadati</taxon>
        <taxon>Pseudomonadota</taxon>
        <taxon>Gammaproteobacteria</taxon>
        <taxon>Vibrionales</taxon>
        <taxon>Vibrionaceae</taxon>
        <taxon>Vibrio</taxon>
    </lineage>
</organism>
<evidence type="ECO:0000256" key="4">
    <source>
        <dbReference type="PROSITE-ProRule" id="PRU00284"/>
    </source>
</evidence>
<dbReference type="GO" id="GO:0007165">
    <property type="term" value="P:signal transduction"/>
    <property type="evidence" value="ECO:0007669"/>
    <property type="project" value="UniProtKB-KW"/>
</dbReference>
<evidence type="ECO:0000313" key="9">
    <source>
        <dbReference type="EMBL" id="QXO18504.1"/>
    </source>
</evidence>
<dbReference type="RefSeq" id="WP_218562974.1">
    <property type="nucleotide sequence ID" value="NZ_CP076643.1"/>
</dbReference>
<keyword evidence="5" id="KW-1133">Transmembrane helix</keyword>
<dbReference type="Pfam" id="PF16591">
    <property type="entry name" value="HBM"/>
    <property type="match status" value="1"/>
</dbReference>
<dbReference type="Proteomes" id="UP000694232">
    <property type="component" value="Chromosome 1"/>
</dbReference>
<dbReference type="AlphaFoldDB" id="A0A975UB09"/>
<dbReference type="GO" id="GO:0016020">
    <property type="term" value="C:membrane"/>
    <property type="evidence" value="ECO:0007669"/>
    <property type="project" value="UniProtKB-SubCell"/>
</dbReference>
<dbReference type="KEGG" id="vos:KNV97_09615"/>
<dbReference type="InterPro" id="IPR032255">
    <property type="entry name" value="HBM"/>
</dbReference>
<dbReference type="Pfam" id="PF00015">
    <property type="entry name" value="MCPsignal"/>
    <property type="match status" value="1"/>
</dbReference>
<dbReference type="PROSITE" id="PS50885">
    <property type="entry name" value="HAMP"/>
    <property type="match status" value="1"/>
</dbReference>
<feature type="domain" description="Methyl-accepting transducer" evidence="6">
    <location>
        <begin position="377"/>
        <end position="613"/>
    </location>
</feature>
<feature type="domain" description="HBM" evidence="8">
    <location>
        <begin position="45"/>
        <end position="286"/>
    </location>
</feature>
<name>A0A975UB09_9VIBR</name>
<proteinExistence type="inferred from homology"/>
<keyword evidence="5" id="KW-0472">Membrane</keyword>
<accession>A0A975UB09</accession>
<dbReference type="EMBL" id="CP076643">
    <property type="protein sequence ID" value="QXO18504.1"/>
    <property type="molecule type" value="Genomic_DNA"/>
</dbReference>
<dbReference type="Pfam" id="PF00672">
    <property type="entry name" value="HAMP"/>
    <property type="match status" value="1"/>
</dbReference>
<dbReference type="PANTHER" id="PTHR32089:SF120">
    <property type="entry name" value="METHYL-ACCEPTING CHEMOTAXIS PROTEIN TLPQ"/>
    <property type="match status" value="1"/>
</dbReference>
<evidence type="ECO:0000256" key="2">
    <source>
        <dbReference type="ARBA" id="ARBA00023224"/>
    </source>
</evidence>
<dbReference type="InterPro" id="IPR004089">
    <property type="entry name" value="MCPsignal_dom"/>
</dbReference>
<protein>
    <submittedName>
        <fullName evidence="9">Methyl-accepting chemotaxis protein</fullName>
    </submittedName>
</protein>
<reference evidence="9" key="1">
    <citation type="submission" date="2021-06" db="EMBL/GenBank/DDBJ databases">
        <title>Vibrio nov. sp., novel gut bacterium isolated from Yellow Sea oyster.</title>
        <authorList>
            <person name="Muhammad N."/>
            <person name="Nguyen T.H."/>
            <person name="Lee Y.-J."/>
            <person name="Ko J."/>
            <person name="Kim S.-G."/>
        </authorList>
    </citation>
    <scope>NUCLEOTIDE SEQUENCE</scope>
    <source>
        <strain evidence="9">OG9-811</strain>
    </source>
</reference>
<dbReference type="CDD" id="cd06225">
    <property type="entry name" value="HAMP"/>
    <property type="match status" value="1"/>
</dbReference>
<dbReference type="GO" id="GO:0006935">
    <property type="term" value="P:chemotaxis"/>
    <property type="evidence" value="ECO:0007669"/>
    <property type="project" value="UniProtKB-ARBA"/>
</dbReference>
<keyword evidence="2 4" id="KW-0807">Transducer</keyword>
<dbReference type="SMART" id="SM01358">
    <property type="entry name" value="HBM"/>
    <property type="match status" value="1"/>
</dbReference>
<dbReference type="SMART" id="SM00283">
    <property type="entry name" value="MA"/>
    <property type="match status" value="1"/>
</dbReference>
<evidence type="ECO:0000256" key="5">
    <source>
        <dbReference type="SAM" id="Phobius"/>
    </source>
</evidence>
<comment type="similarity">
    <text evidence="3">Belongs to the methyl-accepting chemotaxis (MCP) protein family.</text>
</comment>
<keyword evidence="10" id="KW-1185">Reference proteome</keyword>